<feature type="transmembrane region" description="Helical" evidence="2">
    <location>
        <begin position="897"/>
        <end position="915"/>
    </location>
</feature>
<dbReference type="InterPro" id="IPR014839">
    <property type="entry name" value="Crt10"/>
</dbReference>
<dbReference type="OrthoDB" id="5591786at2759"/>
<dbReference type="AlphaFoldDB" id="A0A0U1LS99"/>
<dbReference type="PANTHER" id="PTHR33979">
    <property type="entry name" value="OS02G0221600 PROTEIN"/>
    <property type="match status" value="1"/>
</dbReference>
<dbReference type="InterPro" id="IPR049500">
    <property type="entry name" value="Peptidase_M50B-like"/>
</dbReference>
<keyword evidence="2" id="KW-1133">Transmembrane helix</keyword>
<feature type="transmembrane region" description="Helical" evidence="2">
    <location>
        <begin position="840"/>
        <end position="867"/>
    </location>
</feature>
<keyword evidence="4" id="KW-1185">Reference proteome</keyword>
<feature type="transmembrane region" description="Helical" evidence="2">
    <location>
        <begin position="815"/>
        <end position="833"/>
    </location>
</feature>
<evidence type="ECO:0000256" key="1">
    <source>
        <dbReference type="SAM" id="MobiDB-lite"/>
    </source>
</evidence>
<sequence length="987" mass="110282">MSRPLIDTALIDDGIVPTHSDLQLRPLNVERGNARFREADGVFPPRAASWRNNLTALSQRRNLFFVAYRHQIYVWEPAGPRQILGAQPTMIITPMMKQPNARGYISWEFPHAINNLIVDDLGRDEILLLATDSGNVCGYHVETIYSEIGRARGNGQKSPFLYQHTDPFLCENVGASAWGLAVHKYARLIAVSANTCVVTVFAFALAEPHSGKDDDSDGLPELVGDYQNYQQNWLSVDEYEQLEQLRNSTPRNRRSRNVRLSYVGHMTNIPNVSFLNSDLDSNGMWMLSIDIDNKLLLWNIWDKLTPVRVFDFHDGEPLPEILRAETDQGIATLDQRIDDDVAQRTSADVLSVLDARQEQSDDLFSEDENMDDGINYEEPEYSTDSDWEGHRVQDVLHALPWMPQVSNGVETVVEDTETIAIAGFTYHTFPKLYTPEGTTFMRFPILQFSETDIRLLESPLHDPAAVVCAGPLRQHFSHTVYTINSFDRFNMVKYLAEDGIVIAATQKGRAAIISLGRVSRGGAFTLRINWIVPLASQELYGERPLMPLLGIAVSPIQGFEKTADVPDVPYHAASQDDISFHYRFHDKGEADWCDNISTWGKSEGSSDEEDEQGDNSSGTSEDMPDPTYAECHGAANWTYQAREPWQGWNPSRRYRLLLTYADHTVLSYEFWHEWSGAVLKDYTHTRGIYPDDGASRRHSELYRKGHGAPRNDKSRRRSGSTAGGASHWDWAIPSSAIADARSLSDVNHTQAVTLGIIAVYVVVIALLWNLPYVRWSLWPFKMLVIAFHEFGHAITAVCTGGRVKSISLDPHEGGVTHMVGGASAITLPAGYLGSSLIGALLIFCGFDIVASKVASIVLGVCFLLTLWWARKDWLTIVTILLAVGLLIGFWFIAHAEALRFLVLFIGVMSSLYSAWDICDDLILRKVNTSDASVFAKRYGGSSQCWGVIWSLISVAFMAVAIVAGLAAFNQSFSQQEDDSSHFIPAKF</sequence>
<name>A0A0U1LS99_TALIS</name>
<keyword evidence="2" id="KW-0472">Membrane</keyword>
<keyword evidence="2" id="KW-0812">Transmembrane</keyword>
<dbReference type="Pfam" id="PF08728">
    <property type="entry name" value="CRT10"/>
    <property type="match status" value="1"/>
</dbReference>
<gene>
    <name evidence="3" type="ORF">PISL3812_03272</name>
</gene>
<reference evidence="3 4" key="1">
    <citation type="submission" date="2015-04" db="EMBL/GenBank/DDBJ databases">
        <authorList>
            <person name="Syromyatnikov M.Y."/>
            <person name="Popov V.N."/>
        </authorList>
    </citation>
    <scope>NUCLEOTIDE SEQUENCE [LARGE SCALE GENOMIC DNA]</scope>
    <source>
        <strain evidence="3">WF-38-12</strain>
    </source>
</reference>
<proteinExistence type="predicted"/>
<dbReference type="PANTHER" id="PTHR33979:SF2">
    <property type="entry name" value="PEPTIDASE M50B-LIKE-DOMAIN-CONTAINING PROTEIN"/>
    <property type="match status" value="1"/>
</dbReference>
<dbReference type="Pfam" id="PF13398">
    <property type="entry name" value="Peptidase_M50B"/>
    <property type="match status" value="1"/>
</dbReference>
<evidence type="ECO:0000313" key="4">
    <source>
        <dbReference type="Proteomes" id="UP000054383"/>
    </source>
</evidence>
<protein>
    <submittedName>
        <fullName evidence="3">Protein SIP4</fullName>
    </submittedName>
</protein>
<feature type="region of interest" description="Disordered" evidence="1">
    <location>
        <begin position="699"/>
        <end position="726"/>
    </location>
</feature>
<feature type="region of interest" description="Disordered" evidence="1">
    <location>
        <begin position="598"/>
        <end position="629"/>
    </location>
</feature>
<feature type="transmembrane region" description="Helical" evidence="2">
    <location>
        <begin position="947"/>
        <end position="968"/>
    </location>
</feature>
<dbReference type="InterPro" id="IPR036322">
    <property type="entry name" value="WD40_repeat_dom_sf"/>
</dbReference>
<feature type="transmembrane region" description="Helical" evidence="2">
    <location>
        <begin position="751"/>
        <end position="770"/>
    </location>
</feature>
<evidence type="ECO:0000256" key="2">
    <source>
        <dbReference type="SAM" id="Phobius"/>
    </source>
</evidence>
<dbReference type="Proteomes" id="UP000054383">
    <property type="component" value="Unassembled WGS sequence"/>
</dbReference>
<feature type="transmembrane region" description="Helical" evidence="2">
    <location>
        <begin position="782"/>
        <end position="803"/>
    </location>
</feature>
<accession>A0A0U1LS99</accession>
<dbReference type="EMBL" id="CVMT01000002">
    <property type="protein sequence ID" value="CRG86269.1"/>
    <property type="molecule type" value="Genomic_DNA"/>
</dbReference>
<organism evidence="3 4">
    <name type="scientific">Talaromyces islandicus</name>
    <name type="common">Penicillium islandicum</name>
    <dbReference type="NCBI Taxonomy" id="28573"/>
    <lineage>
        <taxon>Eukaryota</taxon>
        <taxon>Fungi</taxon>
        <taxon>Dikarya</taxon>
        <taxon>Ascomycota</taxon>
        <taxon>Pezizomycotina</taxon>
        <taxon>Eurotiomycetes</taxon>
        <taxon>Eurotiomycetidae</taxon>
        <taxon>Eurotiales</taxon>
        <taxon>Trichocomaceae</taxon>
        <taxon>Talaromyces</taxon>
        <taxon>Talaromyces sect. Islandici</taxon>
    </lineage>
</organism>
<evidence type="ECO:0000313" key="3">
    <source>
        <dbReference type="EMBL" id="CRG86269.1"/>
    </source>
</evidence>
<dbReference type="SUPFAM" id="SSF50978">
    <property type="entry name" value="WD40 repeat-like"/>
    <property type="match status" value="1"/>
</dbReference>
<dbReference type="STRING" id="28573.A0A0U1LS99"/>
<feature type="transmembrane region" description="Helical" evidence="2">
    <location>
        <begin position="873"/>
        <end position="892"/>
    </location>
</feature>